<evidence type="ECO:0000313" key="3">
    <source>
        <dbReference type="Proteomes" id="UP000029725"/>
    </source>
</evidence>
<sequence length="211" mass="23455">MATKTLFILFYVITVVGSSSSCSSSVSSNGVSRETLIDMIRKLVTYNERDPRLDYLIPDVIFTIKAKRSPREEIEGPNPELFLGSGKYGGVYLAQSKRDSNQDGSVHLIDFGLAQQIISEFSSDTEDSDFMFTDSCSDERRAAELCLSIVKKAPSISKKMLAPTHPPLSALRFVCESIRAKKITIHQALKDPVFNTIKEAPQLRSNLPKVF</sequence>
<feature type="chain" id="PRO_5001950698" description="Protein kinase domain-containing protein" evidence="1">
    <location>
        <begin position="19"/>
        <end position="211"/>
    </location>
</feature>
<dbReference type="PROSITE" id="PS51257">
    <property type="entry name" value="PROKAR_LIPOPROTEIN"/>
    <property type="match status" value="1"/>
</dbReference>
<dbReference type="RefSeq" id="XP_013239133.1">
    <property type="nucleotide sequence ID" value="XM_013383679.1"/>
</dbReference>
<protein>
    <recommendedName>
        <fullName evidence="4">Protein kinase domain-containing protein</fullName>
    </recommendedName>
</protein>
<name>A0A098VUP5_9MICR</name>
<evidence type="ECO:0000313" key="2">
    <source>
        <dbReference type="EMBL" id="KGG52697.1"/>
    </source>
</evidence>
<dbReference type="EMBL" id="JMKJ01000047">
    <property type="protein sequence ID" value="KGG52697.1"/>
    <property type="molecule type" value="Genomic_DNA"/>
</dbReference>
<gene>
    <name evidence="2" type="ORF">DI09_142p100</name>
</gene>
<accession>A0A098VUP5</accession>
<proteinExistence type="predicted"/>
<dbReference type="GeneID" id="25258417"/>
<keyword evidence="3" id="KW-1185">Reference proteome</keyword>
<dbReference type="AlphaFoldDB" id="A0A098VUP5"/>
<dbReference type="HOGENOM" id="CLU_1305127_0_0_1"/>
<dbReference type="VEuPathDB" id="MicrosporidiaDB:DI09_142p100"/>
<evidence type="ECO:0008006" key="4">
    <source>
        <dbReference type="Google" id="ProtNLM"/>
    </source>
</evidence>
<comment type="caution">
    <text evidence="2">The sequence shown here is derived from an EMBL/GenBank/DDBJ whole genome shotgun (WGS) entry which is preliminary data.</text>
</comment>
<keyword evidence="1" id="KW-0732">Signal</keyword>
<organism evidence="2 3">
    <name type="scientific">Mitosporidium daphniae</name>
    <dbReference type="NCBI Taxonomy" id="1485682"/>
    <lineage>
        <taxon>Eukaryota</taxon>
        <taxon>Fungi</taxon>
        <taxon>Fungi incertae sedis</taxon>
        <taxon>Microsporidia</taxon>
        <taxon>Mitosporidium</taxon>
    </lineage>
</organism>
<reference evidence="2 3" key="1">
    <citation type="submission" date="2014-04" db="EMBL/GenBank/DDBJ databases">
        <title>A new species of microsporidia sheds light on the evolution of extreme parasitism.</title>
        <authorList>
            <person name="Haag K.L."/>
            <person name="James T.Y."/>
            <person name="Larsson R."/>
            <person name="Schaer T.M."/>
            <person name="Refardt D."/>
            <person name="Pombert J.-F."/>
            <person name="Ebert D."/>
        </authorList>
    </citation>
    <scope>NUCLEOTIDE SEQUENCE [LARGE SCALE GENOMIC DNA]</scope>
    <source>
        <strain evidence="2 3">UGP3</strain>
        <tissue evidence="2">Spores</tissue>
    </source>
</reference>
<evidence type="ECO:0000256" key="1">
    <source>
        <dbReference type="SAM" id="SignalP"/>
    </source>
</evidence>
<dbReference type="Proteomes" id="UP000029725">
    <property type="component" value="Unassembled WGS sequence"/>
</dbReference>
<feature type="signal peptide" evidence="1">
    <location>
        <begin position="1"/>
        <end position="18"/>
    </location>
</feature>